<dbReference type="InterPro" id="IPR000415">
    <property type="entry name" value="Nitroreductase-like"/>
</dbReference>
<evidence type="ECO:0000256" key="3">
    <source>
        <dbReference type="ARBA" id="ARBA00023002"/>
    </source>
</evidence>
<dbReference type="EMBL" id="MEYH01000040">
    <property type="protein sequence ID" value="OGD16162.1"/>
    <property type="molecule type" value="Genomic_DNA"/>
</dbReference>
<dbReference type="PANTHER" id="PTHR23026:SF90">
    <property type="entry name" value="IODOTYROSINE DEIODINASE 1"/>
    <property type="match status" value="1"/>
</dbReference>
<evidence type="ECO:0000256" key="2">
    <source>
        <dbReference type="ARBA" id="ARBA00022643"/>
    </source>
</evidence>
<dbReference type="STRING" id="1797291.A2V47_00895"/>
<comment type="caution">
    <text evidence="5">The sequence shown here is derived from an EMBL/GenBank/DDBJ whole genome shotgun (WGS) entry which is preliminary data.</text>
</comment>
<protein>
    <submittedName>
        <fullName evidence="5">Nitroreductase</fullName>
    </submittedName>
</protein>
<reference evidence="5 6" key="1">
    <citation type="journal article" date="2016" name="Nat. Commun.">
        <title>Thousands of microbial genomes shed light on interconnected biogeochemical processes in an aquifer system.</title>
        <authorList>
            <person name="Anantharaman K."/>
            <person name="Brown C.T."/>
            <person name="Hug L.A."/>
            <person name="Sharon I."/>
            <person name="Castelle C.J."/>
            <person name="Probst A.J."/>
            <person name="Thomas B.C."/>
            <person name="Singh A."/>
            <person name="Wilkins M.J."/>
            <person name="Karaoz U."/>
            <person name="Brodie E.L."/>
            <person name="Williams K.H."/>
            <person name="Hubbard S.S."/>
            <person name="Banfield J.F."/>
        </authorList>
    </citation>
    <scope>NUCLEOTIDE SEQUENCE [LARGE SCALE GENOMIC DNA]</scope>
</reference>
<evidence type="ECO:0000256" key="1">
    <source>
        <dbReference type="ARBA" id="ARBA00022630"/>
    </source>
</evidence>
<keyword evidence="1" id="KW-0285">Flavoprotein</keyword>
<dbReference type="InterPro" id="IPR029479">
    <property type="entry name" value="Nitroreductase"/>
</dbReference>
<dbReference type="Pfam" id="PF00881">
    <property type="entry name" value="Nitroreductase"/>
    <property type="match status" value="1"/>
</dbReference>
<name>A0A1F5ACB1_9BACT</name>
<gene>
    <name evidence="5" type="ORF">A2V47_00895</name>
</gene>
<dbReference type="SUPFAM" id="SSF55469">
    <property type="entry name" value="FMN-dependent nitroreductase-like"/>
    <property type="match status" value="1"/>
</dbReference>
<organism evidence="5 6">
    <name type="scientific">Candidatus Sediminicultor quintus</name>
    <dbReference type="NCBI Taxonomy" id="1797291"/>
    <lineage>
        <taxon>Bacteria</taxon>
        <taxon>Pseudomonadati</taxon>
        <taxon>Atribacterota</taxon>
        <taxon>Candidatus Phoenicimicrobiia</taxon>
        <taxon>Candidatus Pheonicimicrobiales</taxon>
        <taxon>Candidatus Phoenicimicrobiaceae</taxon>
        <taxon>Candidatus Sediminicultor</taxon>
    </lineage>
</organism>
<dbReference type="PANTHER" id="PTHR23026">
    <property type="entry name" value="NADPH NITROREDUCTASE"/>
    <property type="match status" value="1"/>
</dbReference>
<evidence type="ECO:0000259" key="4">
    <source>
        <dbReference type="Pfam" id="PF00881"/>
    </source>
</evidence>
<evidence type="ECO:0000313" key="6">
    <source>
        <dbReference type="Proteomes" id="UP000177701"/>
    </source>
</evidence>
<dbReference type="InterPro" id="IPR050627">
    <property type="entry name" value="Nitroreductase/BluB"/>
</dbReference>
<dbReference type="CDD" id="cd02144">
    <property type="entry name" value="iodotyrosine_dehalogenase"/>
    <property type="match status" value="1"/>
</dbReference>
<evidence type="ECO:0000313" key="5">
    <source>
        <dbReference type="EMBL" id="OGD16162.1"/>
    </source>
</evidence>
<dbReference type="Proteomes" id="UP000177701">
    <property type="component" value="Unassembled WGS sequence"/>
</dbReference>
<accession>A0A1F5ACB1</accession>
<keyword evidence="2" id="KW-0288">FMN</keyword>
<dbReference type="AlphaFoldDB" id="A0A1F5ACB1"/>
<keyword evidence="3" id="KW-0560">Oxidoreductase</keyword>
<proteinExistence type="predicted"/>
<dbReference type="GO" id="GO:0016491">
    <property type="term" value="F:oxidoreductase activity"/>
    <property type="evidence" value="ECO:0007669"/>
    <property type="project" value="UniProtKB-KW"/>
</dbReference>
<sequence length="222" mass="25807">MEKTEFYSLLNYDEYPLREMEKRSEEFYLEMKKRRTVRQFSDRPVPRMIIENCIRAAGTAPSGANMQPWSFVVVSDPEVKRQVRKEAEKTEREFYNQRTNLKWVEDLKPLRTDENKPFLEIAPYLIVIFAQRYGLLPDGSKRSHYYVNESVGISTGILLSALHYAGLTCLTYTPSKMGFLNHILSRPSNERPFLIMVVGYPDKDAVIPAIGKKSPEEIIKFV</sequence>
<dbReference type="Gene3D" id="3.40.109.10">
    <property type="entry name" value="NADH Oxidase"/>
    <property type="match status" value="1"/>
</dbReference>
<feature type="domain" description="Nitroreductase" evidence="4">
    <location>
        <begin position="32"/>
        <end position="200"/>
    </location>
</feature>